<feature type="compositionally biased region" description="Basic and acidic residues" evidence="1">
    <location>
        <begin position="18"/>
        <end position="28"/>
    </location>
</feature>
<name>A0A4Y2BDA0_ARAVE</name>
<evidence type="ECO:0000313" key="3">
    <source>
        <dbReference type="Proteomes" id="UP000499080"/>
    </source>
</evidence>
<sequence length="109" mass="12063">MGIPPSIALPPLRLSSPSERHVTSRVGDEPSIFRWHDNGRPRKRTACSNPFPCSPPPRMLRRGGGCLEPGMLGRGVGIEVKGECMQIETFSCINWQPLNMIRQIRGDLG</sequence>
<proteinExistence type="predicted"/>
<feature type="region of interest" description="Disordered" evidence="1">
    <location>
        <begin position="1"/>
        <end position="54"/>
    </location>
</feature>
<keyword evidence="3" id="KW-1185">Reference proteome</keyword>
<evidence type="ECO:0000256" key="1">
    <source>
        <dbReference type="SAM" id="MobiDB-lite"/>
    </source>
</evidence>
<reference evidence="2 3" key="1">
    <citation type="journal article" date="2019" name="Sci. Rep.">
        <title>Orb-weaving spider Araneus ventricosus genome elucidates the spidroin gene catalogue.</title>
        <authorList>
            <person name="Kono N."/>
            <person name="Nakamura H."/>
            <person name="Ohtoshi R."/>
            <person name="Moran D.A.P."/>
            <person name="Shinohara A."/>
            <person name="Yoshida Y."/>
            <person name="Fujiwara M."/>
            <person name="Mori M."/>
            <person name="Tomita M."/>
            <person name="Arakawa K."/>
        </authorList>
    </citation>
    <scope>NUCLEOTIDE SEQUENCE [LARGE SCALE GENOMIC DNA]</scope>
</reference>
<dbReference type="EMBL" id="BGPR01000068">
    <property type="protein sequence ID" value="GBL90018.1"/>
    <property type="molecule type" value="Genomic_DNA"/>
</dbReference>
<accession>A0A4Y2BDA0</accession>
<evidence type="ECO:0000313" key="2">
    <source>
        <dbReference type="EMBL" id="GBL90018.1"/>
    </source>
</evidence>
<comment type="caution">
    <text evidence="2">The sequence shown here is derived from an EMBL/GenBank/DDBJ whole genome shotgun (WGS) entry which is preliminary data.</text>
</comment>
<dbReference type="AlphaFoldDB" id="A0A4Y2BDA0"/>
<dbReference type="Proteomes" id="UP000499080">
    <property type="component" value="Unassembled WGS sequence"/>
</dbReference>
<protein>
    <submittedName>
        <fullName evidence="2">Uncharacterized protein</fullName>
    </submittedName>
</protein>
<organism evidence="2 3">
    <name type="scientific">Araneus ventricosus</name>
    <name type="common">Orbweaver spider</name>
    <name type="synonym">Epeira ventricosa</name>
    <dbReference type="NCBI Taxonomy" id="182803"/>
    <lineage>
        <taxon>Eukaryota</taxon>
        <taxon>Metazoa</taxon>
        <taxon>Ecdysozoa</taxon>
        <taxon>Arthropoda</taxon>
        <taxon>Chelicerata</taxon>
        <taxon>Arachnida</taxon>
        <taxon>Araneae</taxon>
        <taxon>Araneomorphae</taxon>
        <taxon>Entelegynae</taxon>
        <taxon>Araneoidea</taxon>
        <taxon>Araneidae</taxon>
        <taxon>Araneus</taxon>
    </lineage>
</organism>
<gene>
    <name evidence="2" type="ORF">AVEN_178414_1</name>
</gene>